<proteinExistence type="predicted"/>
<keyword evidence="3 5" id="KW-1133">Transmembrane helix</keyword>
<feature type="transmembrane region" description="Helical" evidence="5">
    <location>
        <begin position="226"/>
        <end position="243"/>
    </location>
</feature>
<dbReference type="Proteomes" id="UP000449710">
    <property type="component" value="Unassembled WGS sequence"/>
</dbReference>
<sequence>MEKVKGMGKNIFKRLQIFRRDIKEMKRISELIDYIPDGVIEKVGMGLLILWAASPFHYMFRSLFLEHHDPSFVGMNYLDLSIGWHTLLQQIGFLGIFIGILGGIKSLRQGRSLYALFFGSKHRALGTLLLGMLLWSILATYHSTNPRLSFNGTFHRRDGLVTYFAYGGIFLAGLMVRTTRYRKVILEVFNGGALALSVLLLVNYPMVNGLLSLSSRSAVFYNRNHFGYYQCLAIMVTLVLMYMEKPGRKKRMFRYLSFSLLVAALIENGSFGPYLATMMGLGFLAAVTIVLHRNLIKPMGVVLALFIFLSLGMNIQNGYLQERFSFLSSDVNSILEGEEEVQKAGTNRWGLWVSGVKFAGEEPLFGYGPDNLGERYKEEYEDRDWYYSDRPHNEVIQFAASIGIPGALFYVGAVLIFLYAFIQKGKKNTPFDSAITAALITYWCSSMFGNTMYYTTPFFFLVWSLAVKGLDPTYESATDSTKDKELLKQ</sequence>
<feature type="transmembrane region" description="Helical" evidence="5">
    <location>
        <begin position="252"/>
        <end position="268"/>
    </location>
</feature>
<reference evidence="7 8" key="1">
    <citation type="submission" date="2019-04" db="EMBL/GenBank/DDBJ databases">
        <title>Isachenkonia alkalipeptolytica gen. nov. sp. nov. a new anaerobic, alkiliphilic organothrophic bacterium capable to reduce synthesized ferrihydrite isolated from a soda lake.</title>
        <authorList>
            <person name="Toshchakov S.V."/>
            <person name="Zavarzina D.G."/>
            <person name="Zhilina T.N."/>
            <person name="Kostrikina N.A."/>
            <person name="Kublanov I.V."/>
        </authorList>
    </citation>
    <scope>NUCLEOTIDE SEQUENCE [LARGE SCALE GENOMIC DNA]</scope>
    <source>
        <strain evidence="7 8">Z-1701</strain>
    </source>
</reference>
<feature type="transmembrane region" description="Helical" evidence="5">
    <location>
        <begin position="274"/>
        <end position="292"/>
    </location>
</feature>
<evidence type="ECO:0000256" key="3">
    <source>
        <dbReference type="ARBA" id="ARBA00022989"/>
    </source>
</evidence>
<dbReference type="PANTHER" id="PTHR37422">
    <property type="entry name" value="TEICHURONIC ACID BIOSYNTHESIS PROTEIN TUAE"/>
    <property type="match status" value="1"/>
</dbReference>
<dbReference type="RefSeq" id="WP_160723495.1">
    <property type="nucleotide sequence ID" value="NZ_SUMG01000037.1"/>
</dbReference>
<dbReference type="PANTHER" id="PTHR37422:SF13">
    <property type="entry name" value="LIPOPOLYSACCHARIDE BIOSYNTHESIS PROTEIN PA4999-RELATED"/>
    <property type="match status" value="1"/>
</dbReference>
<dbReference type="AlphaFoldDB" id="A0AA43XMM0"/>
<evidence type="ECO:0000256" key="5">
    <source>
        <dbReference type="SAM" id="Phobius"/>
    </source>
</evidence>
<dbReference type="GO" id="GO:0016874">
    <property type="term" value="F:ligase activity"/>
    <property type="evidence" value="ECO:0007669"/>
    <property type="project" value="UniProtKB-KW"/>
</dbReference>
<comment type="subcellular location">
    <subcellularLocation>
        <location evidence="1">Membrane</location>
        <topology evidence="1">Multi-pass membrane protein</topology>
    </subcellularLocation>
</comment>
<dbReference type="GO" id="GO:0016020">
    <property type="term" value="C:membrane"/>
    <property type="evidence" value="ECO:0007669"/>
    <property type="project" value="UniProtKB-SubCell"/>
</dbReference>
<dbReference type="InterPro" id="IPR007016">
    <property type="entry name" value="O-antigen_ligase-rel_domated"/>
</dbReference>
<feature type="transmembrane region" description="Helical" evidence="5">
    <location>
        <begin position="395"/>
        <end position="422"/>
    </location>
</feature>
<keyword evidence="8" id="KW-1185">Reference proteome</keyword>
<dbReference type="EMBL" id="SUMG01000037">
    <property type="protein sequence ID" value="NBG89633.1"/>
    <property type="molecule type" value="Genomic_DNA"/>
</dbReference>
<feature type="transmembrane region" description="Helical" evidence="5">
    <location>
        <begin position="124"/>
        <end position="141"/>
    </location>
</feature>
<keyword evidence="7" id="KW-0436">Ligase</keyword>
<feature type="transmembrane region" description="Helical" evidence="5">
    <location>
        <begin position="161"/>
        <end position="177"/>
    </location>
</feature>
<evidence type="ECO:0000313" key="7">
    <source>
        <dbReference type="EMBL" id="NBG89633.1"/>
    </source>
</evidence>
<evidence type="ECO:0000256" key="2">
    <source>
        <dbReference type="ARBA" id="ARBA00022692"/>
    </source>
</evidence>
<feature type="domain" description="O-antigen ligase-related" evidence="6">
    <location>
        <begin position="257"/>
        <end position="411"/>
    </location>
</feature>
<feature type="transmembrane region" description="Helical" evidence="5">
    <location>
        <begin position="184"/>
        <end position="206"/>
    </location>
</feature>
<feature type="transmembrane region" description="Helical" evidence="5">
    <location>
        <begin position="80"/>
        <end position="104"/>
    </location>
</feature>
<keyword evidence="2 5" id="KW-0812">Transmembrane</keyword>
<evidence type="ECO:0000259" key="6">
    <source>
        <dbReference type="Pfam" id="PF04932"/>
    </source>
</evidence>
<evidence type="ECO:0000256" key="1">
    <source>
        <dbReference type="ARBA" id="ARBA00004141"/>
    </source>
</evidence>
<keyword evidence="4 5" id="KW-0472">Membrane</keyword>
<organism evidence="7 8">
    <name type="scientific">Isachenkonia alkalipeptolytica</name>
    <dbReference type="NCBI Taxonomy" id="2565777"/>
    <lineage>
        <taxon>Bacteria</taxon>
        <taxon>Bacillati</taxon>
        <taxon>Bacillota</taxon>
        <taxon>Clostridia</taxon>
        <taxon>Eubacteriales</taxon>
        <taxon>Clostridiaceae</taxon>
        <taxon>Isachenkonia</taxon>
    </lineage>
</organism>
<feature type="transmembrane region" description="Helical" evidence="5">
    <location>
        <begin position="434"/>
        <end position="454"/>
    </location>
</feature>
<dbReference type="Pfam" id="PF04932">
    <property type="entry name" value="Wzy_C"/>
    <property type="match status" value="1"/>
</dbReference>
<comment type="caution">
    <text evidence="7">The sequence shown here is derived from an EMBL/GenBank/DDBJ whole genome shotgun (WGS) entry which is preliminary data.</text>
</comment>
<dbReference type="InterPro" id="IPR051533">
    <property type="entry name" value="WaaL-like"/>
</dbReference>
<feature type="transmembrane region" description="Helical" evidence="5">
    <location>
        <begin position="43"/>
        <end position="60"/>
    </location>
</feature>
<feature type="transmembrane region" description="Helical" evidence="5">
    <location>
        <begin position="299"/>
        <end position="319"/>
    </location>
</feature>
<evidence type="ECO:0000313" key="8">
    <source>
        <dbReference type="Proteomes" id="UP000449710"/>
    </source>
</evidence>
<name>A0AA43XMM0_9CLOT</name>
<protein>
    <submittedName>
        <fullName evidence="7">O-antigen ligase family protein</fullName>
    </submittedName>
</protein>
<gene>
    <name evidence="7" type="ORF">ISALK_14200</name>
</gene>
<accession>A0AA43XMM0</accession>
<evidence type="ECO:0000256" key="4">
    <source>
        <dbReference type="ARBA" id="ARBA00023136"/>
    </source>
</evidence>